<dbReference type="RefSeq" id="WP_154288421.1">
    <property type="nucleotide sequence ID" value="NZ_WKJI01000004.1"/>
</dbReference>
<proteinExistence type="predicted"/>
<dbReference type="InterPro" id="IPR037079">
    <property type="entry name" value="AF2212/PG0164-like_sf"/>
</dbReference>
<keyword evidence="2" id="KW-1185">Reference proteome</keyword>
<name>A0A7K0FRE6_9SPHI</name>
<dbReference type="Gene3D" id="2.40.30.100">
    <property type="entry name" value="AF2212/PG0164-like"/>
    <property type="match status" value="1"/>
</dbReference>
<comment type="caution">
    <text evidence="1">The sequence shown here is derived from an EMBL/GenBank/DDBJ whole genome shotgun (WGS) entry which is preliminary data.</text>
</comment>
<dbReference type="InterPro" id="IPR015018">
    <property type="entry name" value="DUF1905"/>
</dbReference>
<protein>
    <submittedName>
        <fullName evidence="1">DUF1905 domain-containing protein</fullName>
    </submittedName>
</protein>
<evidence type="ECO:0000313" key="1">
    <source>
        <dbReference type="EMBL" id="MRX48333.1"/>
    </source>
</evidence>
<dbReference type="EMBL" id="WKJI01000004">
    <property type="protein sequence ID" value="MRX48333.1"/>
    <property type="molecule type" value="Genomic_DNA"/>
</dbReference>
<organism evidence="1 2">
    <name type="scientific">Pedobacter puniceum</name>
    <dbReference type="NCBI Taxonomy" id="2666136"/>
    <lineage>
        <taxon>Bacteria</taxon>
        <taxon>Pseudomonadati</taxon>
        <taxon>Bacteroidota</taxon>
        <taxon>Sphingobacteriia</taxon>
        <taxon>Sphingobacteriales</taxon>
        <taxon>Sphingobacteriaceae</taxon>
        <taxon>Pedobacter</taxon>
    </lineage>
</organism>
<dbReference type="Pfam" id="PF13376">
    <property type="entry name" value="OmdA"/>
    <property type="match status" value="1"/>
</dbReference>
<dbReference type="Proteomes" id="UP000462931">
    <property type="component" value="Unassembled WGS sequence"/>
</dbReference>
<reference evidence="1 2" key="1">
    <citation type="submission" date="2019-11" db="EMBL/GenBank/DDBJ databases">
        <authorList>
            <person name="Cheng Q."/>
            <person name="Yang Z."/>
        </authorList>
    </citation>
    <scope>NUCLEOTIDE SEQUENCE [LARGE SCALE GENOMIC DNA]</scope>
    <source>
        <strain evidence="1 2">HX-22-1</strain>
    </source>
</reference>
<dbReference type="AlphaFoldDB" id="A0A7K0FRE6"/>
<gene>
    <name evidence="1" type="ORF">GJJ64_14130</name>
</gene>
<accession>A0A7K0FRE6</accession>
<evidence type="ECO:0000313" key="2">
    <source>
        <dbReference type="Proteomes" id="UP000462931"/>
    </source>
</evidence>
<dbReference type="Pfam" id="PF08922">
    <property type="entry name" value="DUF1905"/>
    <property type="match status" value="1"/>
</dbReference>
<dbReference type="SUPFAM" id="SSF141694">
    <property type="entry name" value="AF2212/PG0164-like"/>
    <property type="match status" value="1"/>
</dbReference>
<sequence>MITLQTLIKKYGQMGEKTGWTYLDIPSHIANELKPSCKVSFRVRGEIDNYKFNGLALLPVGDGDFILPLKQAIRKVIAKGPGAMVKLSLEEDVDFKIEIPEDLEACLAEQDELMNNFMKLSKSHRNYFIKWINEAKTDFTRVKRLTQTVQAMELDMDFGTMIRTNRTKKNEL</sequence>